<dbReference type="Gene3D" id="3.40.50.2300">
    <property type="match status" value="1"/>
</dbReference>
<evidence type="ECO:0000259" key="6">
    <source>
        <dbReference type="PROSITE" id="PS50043"/>
    </source>
</evidence>
<proteinExistence type="predicted"/>
<dbReference type="Proteomes" id="UP000051660">
    <property type="component" value="Unassembled WGS sequence"/>
</dbReference>
<evidence type="ECO:0000256" key="1">
    <source>
        <dbReference type="ARBA" id="ARBA00022553"/>
    </source>
</evidence>
<feature type="domain" description="Response regulatory" evidence="7">
    <location>
        <begin position="3"/>
        <end position="119"/>
    </location>
</feature>
<evidence type="ECO:0000256" key="2">
    <source>
        <dbReference type="ARBA" id="ARBA00023015"/>
    </source>
</evidence>
<dbReference type="Pfam" id="PF00072">
    <property type="entry name" value="Response_reg"/>
    <property type="match status" value="1"/>
</dbReference>
<accession>A0A0R3MX74</accession>
<dbReference type="InterPro" id="IPR016032">
    <property type="entry name" value="Sig_transdc_resp-reg_C-effctor"/>
</dbReference>
<dbReference type="InterPro" id="IPR000792">
    <property type="entry name" value="Tscrpt_reg_LuxR_C"/>
</dbReference>
<dbReference type="SMART" id="SM00421">
    <property type="entry name" value="HTH_LUXR"/>
    <property type="match status" value="1"/>
</dbReference>
<gene>
    <name evidence="8" type="ORF">CQ14_00290</name>
</gene>
<feature type="modified residue" description="4-aspartylphosphate" evidence="5">
    <location>
        <position position="54"/>
    </location>
</feature>
<evidence type="ECO:0000259" key="7">
    <source>
        <dbReference type="PROSITE" id="PS50110"/>
    </source>
</evidence>
<keyword evidence="1 5" id="KW-0597">Phosphoprotein</keyword>
<evidence type="ECO:0000313" key="8">
    <source>
        <dbReference type="EMBL" id="KRR22783.1"/>
    </source>
</evidence>
<dbReference type="InterPro" id="IPR058245">
    <property type="entry name" value="NreC/VraR/RcsB-like_REC"/>
</dbReference>
<dbReference type="GO" id="GO:0000160">
    <property type="term" value="P:phosphorelay signal transduction system"/>
    <property type="evidence" value="ECO:0007669"/>
    <property type="project" value="InterPro"/>
</dbReference>
<dbReference type="PANTHER" id="PTHR43214:SF41">
    <property type="entry name" value="NITRATE_NITRITE RESPONSE REGULATOR PROTEIN NARP"/>
    <property type="match status" value="1"/>
</dbReference>
<evidence type="ECO:0000256" key="4">
    <source>
        <dbReference type="ARBA" id="ARBA00023163"/>
    </source>
</evidence>
<dbReference type="RefSeq" id="WP_057859143.1">
    <property type="nucleotide sequence ID" value="NZ_LLYB01000071.1"/>
</dbReference>
<keyword evidence="3" id="KW-0238">DNA-binding</keyword>
<keyword evidence="2" id="KW-0805">Transcription regulation</keyword>
<sequence>MKRILIADDHETVRSGLRAVLEGRAGWEVVVEARDGKEAVAGALEKKPDVAIVDYAMPLMTGIEVARRIREHQQETEILIFTMHDSDVLALQAFRAGARAFLLKSDANKMLLAAVESLITHKPFYAGSFVSELKGMVTGKGDPNQVLSPREKTIVRLVAEGYSNKGVSAILNLSIKTTETHRAAAMRKLNINSTAGLVRYAVRSKLVEA</sequence>
<dbReference type="InterPro" id="IPR039420">
    <property type="entry name" value="WalR-like"/>
</dbReference>
<dbReference type="CDD" id="cd17535">
    <property type="entry name" value="REC_NarL-like"/>
    <property type="match status" value="1"/>
</dbReference>
<dbReference type="PROSITE" id="PS50043">
    <property type="entry name" value="HTH_LUXR_2"/>
    <property type="match status" value="1"/>
</dbReference>
<evidence type="ECO:0000256" key="5">
    <source>
        <dbReference type="PROSITE-ProRule" id="PRU00169"/>
    </source>
</evidence>
<keyword evidence="4" id="KW-0804">Transcription</keyword>
<dbReference type="GO" id="GO:0006355">
    <property type="term" value="P:regulation of DNA-templated transcription"/>
    <property type="evidence" value="ECO:0007669"/>
    <property type="project" value="InterPro"/>
</dbReference>
<dbReference type="PRINTS" id="PR00038">
    <property type="entry name" value="HTHLUXR"/>
</dbReference>
<comment type="caution">
    <text evidence="8">The sequence shown here is derived from an EMBL/GenBank/DDBJ whole genome shotgun (WGS) entry which is preliminary data.</text>
</comment>
<dbReference type="OrthoDB" id="9814495at2"/>
<dbReference type="CDD" id="cd06170">
    <property type="entry name" value="LuxR_C_like"/>
    <property type="match status" value="1"/>
</dbReference>
<reference evidence="8 9" key="1">
    <citation type="submission" date="2014-03" db="EMBL/GenBank/DDBJ databases">
        <title>Bradyrhizobium valentinum sp. nov., isolated from effective nodules of Lupinus mariae-josephae, a lupine endemic of basic-lime soils in Eastern Spain.</title>
        <authorList>
            <person name="Duran D."/>
            <person name="Rey L."/>
            <person name="Navarro A."/>
            <person name="Busquets A."/>
            <person name="Imperial J."/>
            <person name="Ruiz-Argueso T."/>
        </authorList>
    </citation>
    <scope>NUCLEOTIDE SEQUENCE [LARGE SCALE GENOMIC DNA]</scope>
    <source>
        <strain evidence="8 9">CCBAU 23086</strain>
    </source>
</reference>
<feature type="domain" description="HTH luxR-type" evidence="6">
    <location>
        <begin position="140"/>
        <end position="205"/>
    </location>
</feature>
<dbReference type="SUPFAM" id="SSF46894">
    <property type="entry name" value="C-terminal effector domain of the bipartite response regulators"/>
    <property type="match status" value="1"/>
</dbReference>
<dbReference type="PANTHER" id="PTHR43214">
    <property type="entry name" value="TWO-COMPONENT RESPONSE REGULATOR"/>
    <property type="match status" value="1"/>
</dbReference>
<name>A0A0R3MX74_9BRAD</name>
<protein>
    <submittedName>
        <fullName evidence="8">LuxR family transcriptional regulator</fullName>
    </submittedName>
</protein>
<evidence type="ECO:0000256" key="3">
    <source>
        <dbReference type="ARBA" id="ARBA00023125"/>
    </source>
</evidence>
<evidence type="ECO:0000313" key="9">
    <source>
        <dbReference type="Proteomes" id="UP000051660"/>
    </source>
</evidence>
<organism evidence="8 9">
    <name type="scientific">Bradyrhizobium lablabi</name>
    <dbReference type="NCBI Taxonomy" id="722472"/>
    <lineage>
        <taxon>Bacteria</taxon>
        <taxon>Pseudomonadati</taxon>
        <taxon>Pseudomonadota</taxon>
        <taxon>Alphaproteobacteria</taxon>
        <taxon>Hyphomicrobiales</taxon>
        <taxon>Nitrobacteraceae</taxon>
        <taxon>Bradyrhizobium</taxon>
    </lineage>
</organism>
<dbReference type="InterPro" id="IPR011006">
    <property type="entry name" value="CheY-like_superfamily"/>
</dbReference>
<dbReference type="AlphaFoldDB" id="A0A0R3MX74"/>
<dbReference type="Pfam" id="PF00196">
    <property type="entry name" value="GerE"/>
    <property type="match status" value="1"/>
</dbReference>
<dbReference type="GO" id="GO:0003677">
    <property type="term" value="F:DNA binding"/>
    <property type="evidence" value="ECO:0007669"/>
    <property type="project" value="UniProtKB-KW"/>
</dbReference>
<dbReference type="SMART" id="SM00448">
    <property type="entry name" value="REC"/>
    <property type="match status" value="1"/>
</dbReference>
<dbReference type="SUPFAM" id="SSF52172">
    <property type="entry name" value="CheY-like"/>
    <property type="match status" value="1"/>
</dbReference>
<dbReference type="PROSITE" id="PS50110">
    <property type="entry name" value="RESPONSE_REGULATORY"/>
    <property type="match status" value="1"/>
</dbReference>
<dbReference type="InterPro" id="IPR001789">
    <property type="entry name" value="Sig_transdc_resp-reg_receiver"/>
</dbReference>
<dbReference type="EMBL" id="LLYB01000071">
    <property type="protein sequence ID" value="KRR22783.1"/>
    <property type="molecule type" value="Genomic_DNA"/>
</dbReference>